<feature type="domain" description="G protein-coupled receptor GPR1/2/3 C-terminal" evidence="8">
    <location>
        <begin position="434"/>
        <end position="521"/>
    </location>
</feature>
<reference evidence="9" key="1">
    <citation type="journal article" date="2023" name="Mol. Phylogenet. Evol.">
        <title>Genome-scale phylogeny and comparative genomics of the fungal order Sordariales.</title>
        <authorList>
            <person name="Hensen N."/>
            <person name="Bonometti L."/>
            <person name="Westerberg I."/>
            <person name="Brannstrom I.O."/>
            <person name="Guillou S."/>
            <person name="Cros-Aarteil S."/>
            <person name="Calhoun S."/>
            <person name="Haridas S."/>
            <person name="Kuo A."/>
            <person name="Mondo S."/>
            <person name="Pangilinan J."/>
            <person name="Riley R."/>
            <person name="LaButti K."/>
            <person name="Andreopoulos B."/>
            <person name="Lipzen A."/>
            <person name="Chen C."/>
            <person name="Yan M."/>
            <person name="Daum C."/>
            <person name="Ng V."/>
            <person name="Clum A."/>
            <person name="Steindorff A."/>
            <person name="Ohm R.A."/>
            <person name="Martin F."/>
            <person name="Silar P."/>
            <person name="Natvig D.O."/>
            <person name="Lalanne C."/>
            <person name="Gautier V."/>
            <person name="Ament-Velasquez S.L."/>
            <person name="Kruys A."/>
            <person name="Hutchinson M.I."/>
            <person name="Powell A.J."/>
            <person name="Barry K."/>
            <person name="Miller A.N."/>
            <person name="Grigoriev I.V."/>
            <person name="Debuchy R."/>
            <person name="Gladieux P."/>
            <person name="Hiltunen Thoren M."/>
            <person name="Johannesson H."/>
        </authorList>
    </citation>
    <scope>NUCLEOTIDE SEQUENCE</scope>
    <source>
        <strain evidence="9">CBS 168.71</strain>
    </source>
</reference>
<feature type="transmembrane region" description="Helical" evidence="6">
    <location>
        <begin position="203"/>
        <end position="223"/>
    </location>
</feature>
<feature type="transmembrane region" description="Helical" evidence="6">
    <location>
        <begin position="89"/>
        <end position="108"/>
    </location>
</feature>
<dbReference type="PANTHER" id="PTHR23112:SF37">
    <property type="entry name" value="G PROTEIN-COUPLED RECEPTOR GPR1"/>
    <property type="match status" value="1"/>
</dbReference>
<feature type="transmembrane region" description="Helical" evidence="6">
    <location>
        <begin position="120"/>
        <end position="145"/>
    </location>
</feature>
<feature type="transmembrane region" description="Helical" evidence="6">
    <location>
        <begin position="157"/>
        <end position="176"/>
    </location>
</feature>
<comment type="subcellular location">
    <subcellularLocation>
        <location evidence="1">Membrane</location>
        <topology evidence="1">Multi-pass membrane protein</topology>
    </subcellularLocation>
</comment>
<feature type="domain" description="Glucose receptor Git3-like N-terminal" evidence="7">
    <location>
        <begin position="48"/>
        <end position="229"/>
    </location>
</feature>
<dbReference type="GeneID" id="87839347"/>
<evidence type="ECO:0000259" key="7">
    <source>
        <dbReference type="Pfam" id="PF11710"/>
    </source>
</evidence>
<dbReference type="GO" id="GO:0007189">
    <property type="term" value="P:adenylate cyclase-activating G protein-coupled receptor signaling pathway"/>
    <property type="evidence" value="ECO:0007669"/>
    <property type="project" value="TreeGrafter"/>
</dbReference>
<gene>
    <name evidence="9" type="ORF">B0H64DRAFT_375256</name>
</gene>
<keyword evidence="4 6" id="KW-0472">Membrane</keyword>
<feature type="compositionally biased region" description="Low complexity" evidence="5">
    <location>
        <begin position="335"/>
        <end position="344"/>
    </location>
</feature>
<evidence type="ECO:0000256" key="6">
    <source>
        <dbReference type="SAM" id="Phobius"/>
    </source>
</evidence>
<feature type="transmembrane region" description="Helical" evidence="6">
    <location>
        <begin position="43"/>
        <end position="69"/>
    </location>
</feature>
<dbReference type="GO" id="GO:0005886">
    <property type="term" value="C:plasma membrane"/>
    <property type="evidence" value="ECO:0007669"/>
    <property type="project" value="TreeGrafter"/>
</dbReference>
<feature type="transmembrane region" description="Helical" evidence="6">
    <location>
        <begin position="492"/>
        <end position="514"/>
    </location>
</feature>
<keyword evidence="3 6" id="KW-1133">Transmembrane helix</keyword>
<evidence type="ECO:0000313" key="9">
    <source>
        <dbReference type="EMBL" id="KAK3294467.1"/>
    </source>
</evidence>
<evidence type="ECO:0000313" key="10">
    <source>
        <dbReference type="Proteomes" id="UP001278766"/>
    </source>
</evidence>
<protein>
    <submittedName>
        <fullName evidence="9">G protein-coupled glucose receptor regulating Gpa2-domain-containing protein</fullName>
    </submittedName>
</protein>
<evidence type="ECO:0000256" key="2">
    <source>
        <dbReference type="ARBA" id="ARBA00022692"/>
    </source>
</evidence>
<dbReference type="InterPro" id="IPR023041">
    <property type="entry name" value="Glucose_rcpt_Git3-like_N"/>
</dbReference>
<dbReference type="Pfam" id="PF11970">
    <property type="entry name" value="GPR_Gpa2_C"/>
    <property type="match status" value="1"/>
</dbReference>
<feature type="region of interest" description="Disordered" evidence="5">
    <location>
        <begin position="261"/>
        <end position="433"/>
    </location>
</feature>
<keyword evidence="2 6" id="KW-0812">Transmembrane</keyword>
<keyword evidence="9" id="KW-0675">Receptor</keyword>
<reference evidence="9" key="2">
    <citation type="submission" date="2023-06" db="EMBL/GenBank/DDBJ databases">
        <authorList>
            <consortium name="Lawrence Berkeley National Laboratory"/>
            <person name="Haridas S."/>
            <person name="Hensen N."/>
            <person name="Bonometti L."/>
            <person name="Westerberg I."/>
            <person name="Brannstrom I.O."/>
            <person name="Guillou S."/>
            <person name="Cros-Aarteil S."/>
            <person name="Calhoun S."/>
            <person name="Kuo A."/>
            <person name="Mondo S."/>
            <person name="Pangilinan J."/>
            <person name="Riley R."/>
            <person name="Labutti K."/>
            <person name="Andreopoulos B."/>
            <person name="Lipzen A."/>
            <person name="Chen C."/>
            <person name="Yanf M."/>
            <person name="Daum C."/>
            <person name="Ng V."/>
            <person name="Clum A."/>
            <person name="Steindorff A."/>
            <person name="Ohm R."/>
            <person name="Martin F."/>
            <person name="Silar P."/>
            <person name="Natvig D."/>
            <person name="Lalanne C."/>
            <person name="Gautier V."/>
            <person name="Ament-Velasquez S.L."/>
            <person name="Kruys A."/>
            <person name="Hutchinson M.I."/>
            <person name="Powell A.J."/>
            <person name="Barry K."/>
            <person name="Miller A.N."/>
            <person name="Grigoriev I.V."/>
            <person name="Debuchy R."/>
            <person name="Gladieux P."/>
            <person name="Thoren M.H."/>
            <person name="Johannesson H."/>
        </authorList>
    </citation>
    <scope>NUCLEOTIDE SEQUENCE</scope>
    <source>
        <strain evidence="9">CBS 168.71</strain>
    </source>
</reference>
<dbReference type="Proteomes" id="UP001278766">
    <property type="component" value="Unassembled WGS sequence"/>
</dbReference>
<feature type="compositionally biased region" description="Polar residues" evidence="5">
    <location>
        <begin position="319"/>
        <end position="328"/>
    </location>
</feature>
<feature type="compositionally biased region" description="Low complexity" evidence="5">
    <location>
        <begin position="263"/>
        <end position="273"/>
    </location>
</feature>
<dbReference type="AlphaFoldDB" id="A0AAE0LR67"/>
<feature type="compositionally biased region" description="Polar residues" evidence="5">
    <location>
        <begin position="413"/>
        <end position="422"/>
    </location>
</feature>
<keyword evidence="10" id="KW-1185">Reference proteome</keyword>
<evidence type="ECO:0000256" key="1">
    <source>
        <dbReference type="ARBA" id="ARBA00004141"/>
    </source>
</evidence>
<evidence type="ECO:0000256" key="3">
    <source>
        <dbReference type="ARBA" id="ARBA00022989"/>
    </source>
</evidence>
<dbReference type="GO" id="GO:0004930">
    <property type="term" value="F:G protein-coupled receptor activity"/>
    <property type="evidence" value="ECO:0007669"/>
    <property type="project" value="TreeGrafter"/>
</dbReference>
<feature type="compositionally biased region" description="Basic residues" evidence="5">
    <location>
        <begin position="371"/>
        <end position="383"/>
    </location>
</feature>
<dbReference type="EMBL" id="JAUEPN010000005">
    <property type="protein sequence ID" value="KAK3294467.1"/>
    <property type="molecule type" value="Genomic_DNA"/>
</dbReference>
<organism evidence="9 10">
    <name type="scientific">Chaetomium fimeti</name>
    <dbReference type="NCBI Taxonomy" id="1854472"/>
    <lineage>
        <taxon>Eukaryota</taxon>
        <taxon>Fungi</taxon>
        <taxon>Dikarya</taxon>
        <taxon>Ascomycota</taxon>
        <taxon>Pezizomycotina</taxon>
        <taxon>Sordariomycetes</taxon>
        <taxon>Sordariomycetidae</taxon>
        <taxon>Sordariales</taxon>
        <taxon>Chaetomiaceae</taxon>
        <taxon>Chaetomium</taxon>
    </lineage>
</organism>
<dbReference type="RefSeq" id="XP_062657981.1">
    <property type="nucleotide sequence ID" value="XM_062802399.1"/>
</dbReference>
<feature type="compositionally biased region" description="Polar residues" evidence="5">
    <location>
        <begin position="358"/>
        <end position="368"/>
    </location>
</feature>
<dbReference type="SUPFAM" id="SSF81321">
    <property type="entry name" value="Family A G protein-coupled receptor-like"/>
    <property type="match status" value="1"/>
</dbReference>
<dbReference type="PANTHER" id="PTHR23112">
    <property type="entry name" value="G PROTEIN-COUPLED RECEPTOR 157-RELATED"/>
    <property type="match status" value="1"/>
</dbReference>
<evidence type="ECO:0000256" key="5">
    <source>
        <dbReference type="SAM" id="MobiDB-lite"/>
    </source>
</evidence>
<dbReference type="Gene3D" id="1.20.1070.10">
    <property type="entry name" value="Rhodopsin 7-helix transmembrane proteins"/>
    <property type="match status" value="1"/>
</dbReference>
<name>A0AAE0LR67_9PEZI</name>
<evidence type="ECO:0000256" key="4">
    <source>
        <dbReference type="ARBA" id="ARBA00023136"/>
    </source>
</evidence>
<accession>A0AAE0LR67</accession>
<dbReference type="Pfam" id="PF11710">
    <property type="entry name" value="Git3"/>
    <property type="match status" value="1"/>
</dbReference>
<dbReference type="InterPro" id="IPR022596">
    <property type="entry name" value="GPR1/2/3_C"/>
</dbReference>
<evidence type="ECO:0000259" key="8">
    <source>
        <dbReference type="Pfam" id="PF11970"/>
    </source>
</evidence>
<proteinExistence type="predicted"/>
<feature type="transmembrane region" description="Helical" evidence="6">
    <location>
        <begin position="445"/>
        <end position="465"/>
    </location>
</feature>
<comment type="caution">
    <text evidence="9">The sequence shown here is derived from an EMBL/GenBank/DDBJ whole genome shotgun (WGS) entry which is preliminary data.</text>
</comment>
<sequence length="564" mass="61892">MTVPRWMFLGTPLDYLLSDGIAASETPAIAARHPSAIDSDQRIVHILLILSVTFASISVLATTSALYWFVKMRRSFRHELILLLIQSDFAKSAVLVIFAIVSFVGGGIRSDSAFCQISGFVLAVGIESSDIAVLLIALHSAMYIFRPRAGLYPYRRPAYLGFYLYPSLAACLAFIGGNGYENMGPYCYLRTDRSWARLVLSWVPRYIICASIVIIYVSIYFYIRRKMGDYGRRQSEAMQSQAPRGSVGAASIPRLRYNGLLPSTASSRRSSATDTIPTVKDQSRPPSSIGAAWPTSARTSVDVQRPPSCVKWNWPGFTHTPSPESSGLSGDDTGAPSSPTSPTFLTPPAPAHTPRPNLLSSTDANTDISNHHHNNRVSFHHSQRQATPEQLDIDDEDTPDSSPILTPTGGRSGSSPFITITSPEDDDDPAQTRHQKKTLRQLRSLFAYPLVYIILWLFPFVSHVLGYDDSSVRHPQDDPSTANREDHAPPHWLLVVSIISLCVQGVVDCVLFLLRETPWRYARGRGFWASLGRRWAWGLGFCCRWWSGGAAAAAASGGGGGKGA</sequence>